<evidence type="ECO:0000256" key="5">
    <source>
        <dbReference type="ARBA" id="ARBA00023004"/>
    </source>
</evidence>
<evidence type="ECO:0000256" key="2">
    <source>
        <dbReference type="ARBA" id="ARBA00022617"/>
    </source>
</evidence>
<evidence type="ECO:0000256" key="1">
    <source>
        <dbReference type="ARBA" id="ARBA00010617"/>
    </source>
</evidence>
<dbReference type="InterPro" id="IPR036396">
    <property type="entry name" value="Cyt_P450_sf"/>
</dbReference>
<dbReference type="InterPro" id="IPR001128">
    <property type="entry name" value="Cyt_P450"/>
</dbReference>
<keyword evidence="6 7" id="KW-0503">Monooxygenase</keyword>
<evidence type="ECO:0000256" key="4">
    <source>
        <dbReference type="ARBA" id="ARBA00023002"/>
    </source>
</evidence>
<dbReference type="Gene3D" id="1.10.630.10">
    <property type="entry name" value="Cytochrome P450"/>
    <property type="match status" value="1"/>
</dbReference>
<dbReference type="GO" id="GO:0020037">
    <property type="term" value="F:heme binding"/>
    <property type="evidence" value="ECO:0007669"/>
    <property type="project" value="InterPro"/>
</dbReference>
<dbReference type="FunFam" id="1.10.630.10:FF:000018">
    <property type="entry name" value="Cytochrome P450 monooxygenase"/>
    <property type="match status" value="1"/>
</dbReference>
<gene>
    <name evidence="8" type="ORF">FHP89_13740</name>
</gene>
<dbReference type="PANTHER" id="PTHR46696">
    <property type="entry name" value="P450, PUTATIVE (EUROFUNG)-RELATED"/>
    <property type="match status" value="1"/>
</dbReference>
<comment type="caution">
    <text evidence="8">The sequence shown here is derived from an EMBL/GenBank/DDBJ whole genome shotgun (WGS) entry which is preliminary data.</text>
</comment>
<dbReference type="SUPFAM" id="SSF48264">
    <property type="entry name" value="Cytochrome P450"/>
    <property type="match status" value="1"/>
</dbReference>
<sequence>MSTPIIPTELVAPIWNPASYANRDAVEQIFATLRRDYPLAMCEVPGYKPHWIVTKYKDVREVSRLDDIFHSGDISKTPASIMAEAMMAEYSGGKPHIFRTLVHMDKPDHTEYRNVVKDVFMPQNVATLKDGVLASAREFADQMADMNGECDFAETIAMRYPLQVICDQIGLPREDHATMLRLTQWFLSYADPDLCRPGSVLTDPEQQIKTWQIVYDEFKSYYTDLVAQRRAAPRKDLATLIAHGQIHGQPMDERGMISYFVIASTAGHDTTAATIGNAMWILARDPGLFSRIKADRSLISGFVEEAIRISTPPMAFVRSATQDYELSGQQIKKGDRLYVSYLSANKDEEVFDAPFAFQPDRTPNRHIGFGFGSHICVGQHLARLEMRTLWEELFERLEWVEMAGEGQWQESEFVCGPKRVPIRYKMN</sequence>
<accession>A0A557SDB5</accession>
<proteinExistence type="inferred from homology"/>
<dbReference type="GO" id="GO:0004497">
    <property type="term" value="F:monooxygenase activity"/>
    <property type="evidence" value="ECO:0007669"/>
    <property type="project" value="UniProtKB-KW"/>
</dbReference>
<comment type="similarity">
    <text evidence="1 7">Belongs to the cytochrome P450 family.</text>
</comment>
<dbReference type="Pfam" id="PF00067">
    <property type="entry name" value="p450"/>
    <property type="match status" value="1"/>
</dbReference>
<evidence type="ECO:0000313" key="9">
    <source>
        <dbReference type="Proteomes" id="UP000318349"/>
    </source>
</evidence>
<reference evidence="8 9" key="1">
    <citation type="submission" date="2019-07" db="EMBL/GenBank/DDBJ databases">
        <title>The pathways for chlorine oxyanion respiration interact through the shared metabolite chlorate.</title>
        <authorList>
            <person name="Barnum T.P."/>
            <person name="Cheng Y."/>
            <person name="Hill K.A."/>
            <person name="Lucas L.N."/>
            <person name="Carlson H.K."/>
            <person name="Coates J.D."/>
        </authorList>
    </citation>
    <scope>NUCLEOTIDE SEQUENCE [LARGE SCALE GENOMIC DNA]</scope>
    <source>
        <strain evidence="8 9">SFB-1</strain>
    </source>
</reference>
<name>A0A557SDB5_9RHOO</name>
<dbReference type="EMBL" id="VMNI01000013">
    <property type="protein sequence ID" value="TVO75410.1"/>
    <property type="molecule type" value="Genomic_DNA"/>
</dbReference>
<dbReference type="PRINTS" id="PR00359">
    <property type="entry name" value="BP450"/>
</dbReference>
<dbReference type="Proteomes" id="UP000318349">
    <property type="component" value="Unassembled WGS sequence"/>
</dbReference>
<dbReference type="GO" id="GO:0005506">
    <property type="term" value="F:iron ion binding"/>
    <property type="evidence" value="ECO:0007669"/>
    <property type="project" value="InterPro"/>
</dbReference>
<evidence type="ECO:0000256" key="3">
    <source>
        <dbReference type="ARBA" id="ARBA00022723"/>
    </source>
</evidence>
<dbReference type="PANTHER" id="PTHR46696:SF1">
    <property type="entry name" value="CYTOCHROME P450 YJIB-RELATED"/>
    <property type="match status" value="1"/>
</dbReference>
<dbReference type="PROSITE" id="PS00086">
    <property type="entry name" value="CYTOCHROME_P450"/>
    <property type="match status" value="1"/>
</dbReference>
<keyword evidence="3 7" id="KW-0479">Metal-binding</keyword>
<evidence type="ECO:0000256" key="6">
    <source>
        <dbReference type="ARBA" id="ARBA00023033"/>
    </source>
</evidence>
<protein>
    <submittedName>
        <fullName evidence="8">Cytochrome P450</fullName>
    </submittedName>
</protein>
<keyword evidence="2 7" id="KW-0349">Heme</keyword>
<dbReference type="CDD" id="cd11033">
    <property type="entry name" value="CYP142-like"/>
    <property type="match status" value="1"/>
</dbReference>
<dbReference type="AlphaFoldDB" id="A0A557SDB5"/>
<organism evidence="8 9">
    <name type="scientific">Denitromonas halophila</name>
    <dbReference type="NCBI Taxonomy" id="1629404"/>
    <lineage>
        <taxon>Bacteria</taxon>
        <taxon>Pseudomonadati</taxon>
        <taxon>Pseudomonadota</taxon>
        <taxon>Betaproteobacteria</taxon>
        <taxon>Rhodocyclales</taxon>
        <taxon>Zoogloeaceae</taxon>
        <taxon>Denitromonas</taxon>
    </lineage>
</organism>
<keyword evidence="4 7" id="KW-0560">Oxidoreductase</keyword>
<dbReference type="PRINTS" id="PR00385">
    <property type="entry name" value="P450"/>
</dbReference>
<dbReference type="InterPro" id="IPR002397">
    <property type="entry name" value="Cyt_P450_B"/>
</dbReference>
<dbReference type="GO" id="GO:0016705">
    <property type="term" value="F:oxidoreductase activity, acting on paired donors, with incorporation or reduction of molecular oxygen"/>
    <property type="evidence" value="ECO:0007669"/>
    <property type="project" value="InterPro"/>
</dbReference>
<evidence type="ECO:0000313" key="8">
    <source>
        <dbReference type="EMBL" id="TVO75410.1"/>
    </source>
</evidence>
<dbReference type="InterPro" id="IPR017972">
    <property type="entry name" value="Cyt_P450_CS"/>
</dbReference>
<keyword evidence="5 7" id="KW-0408">Iron</keyword>
<evidence type="ECO:0000256" key="7">
    <source>
        <dbReference type="RuleBase" id="RU000461"/>
    </source>
</evidence>